<feature type="domain" description="NAD(P)-binding" evidence="1">
    <location>
        <begin position="9"/>
        <end position="217"/>
    </location>
</feature>
<name>A0A2V3J894_9FLOR</name>
<dbReference type="InterPro" id="IPR016040">
    <property type="entry name" value="NAD(P)-bd_dom"/>
</dbReference>
<sequence length="252" mass="27320">MNLKVILTGATGRTGRLVFQKLKADPSNFSVTGLIRNADTAKEVFGTTEDLVEGDIRKPDTLEKPFAGKDALVLLTSAVPKPISSPDGGPPQFSFDPEGMPEIIDWQGAKNQIDTAIRLGLKHVIMVGSMGSTQENNPLNRIGNGNILRFKRKAELYLIESGIPYTIINPAGLTNEDESERELLIGRNDELFSVFDRMKCSIPRADVARVVVAALTAEKARNKAMDLAARPKGDGSVTQNPMTLFDLAGSQL</sequence>
<organism evidence="2 3">
    <name type="scientific">Gracilariopsis chorda</name>
    <dbReference type="NCBI Taxonomy" id="448386"/>
    <lineage>
        <taxon>Eukaryota</taxon>
        <taxon>Rhodophyta</taxon>
        <taxon>Florideophyceae</taxon>
        <taxon>Rhodymeniophycidae</taxon>
        <taxon>Gracilariales</taxon>
        <taxon>Gracilariaceae</taxon>
        <taxon>Gracilariopsis</taxon>
    </lineage>
</organism>
<accession>A0A2V3J894</accession>
<dbReference type="SUPFAM" id="SSF51735">
    <property type="entry name" value="NAD(P)-binding Rossmann-fold domains"/>
    <property type="match status" value="1"/>
</dbReference>
<dbReference type="Proteomes" id="UP000247409">
    <property type="component" value="Unassembled WGS sequence"/>
</dbReference>
<dbReference type="STRING" id="448386.A0A2V3J894"/>
<evidence type="ECO:0000259" key="1">
    <source>
        <dbReference type="Pfam" id="PF13460"/>
    </source>
</evidence>
<reference evidence="2 3" key="1">
    <citation type="journal article" date="2018" name="Mol. Biol. Evol.">
        <title>Analysis of the draft genome of the red seaweed Gracilariopsis chorda provides insights into genome size evolution in Rhodophyta.</title>
        <authorList>
            <person name="Lee J."/>
            <person name="Yang E.C."/>
            <person name="Graf L."/>
            <person name="Yang J.H."/>
            <person name="Qiu H."/>
            <person name="Zel Zion U."/>
            <person name="Chan C.X."/>
            <person name="Stephens T.G."/>
            <person name="Weber A.P.M."/>
            <person name="Boo G.H."/>
            <person name="Boo S.M."/>
            <person name="Kim K.M."/>
            <person name="Shin Y."/>
            <person name="Jung M."/>
            <person name="Lee S.J."/>
            <person name="Yim H.S."/>
            <person name="Lee J.H."/>
            <person name="Bhattacharya D."/>
            <person name="Yoon H.S."/>
        </authorList>
    </citation>
    <scope>NUCLEOTIDE SEQUENCE [LARGE SCALE GENOMIC DNA]</scope>
    <source>
        <strain evidence="2 3">SKKU-2015</strain>
        <tissue evidence="2">Whole body</tissue>
    </source>
</reference>
<evidence type="ECO:0000313" key="2">
    <source>
        <dbReference type="EMBL" id="PXF50007.1"/>
    </source>
</evidence>
<dbReference type="EMBL" id="NBIV01000001">
    <property type="protein sequence ID" value="PXF50007.1"/>
    <property type="molecule type" value="Genomic_DNA"/>
</dbReference>
<dbReference type="GO" id="GO:0009507">
    <property type="term" value="C:chloroplast"/>
    <property type="evidence" value="ECO:0007669"/>
    <property type="project" value="TreeGrafter"/>
</dbReference>
<dbReference type="CDD" id="cd05243">
    <property type="entry name" value="SDR_a5"/>
    <property type="match status" value="1"/>
</dbReference>
<dbReference type="Gene3D" id="3.40.50.720">
    <property type="entry name" value="NAD(P)-binding Rossmann-like Domain"/>
    <property type="match status" value="1"/>
</dbReference>
<proteinExistence type="predicted"/>
<protein>
    <recommendedName>
        <fullName evidence="1">NAD(P)-binding domain-containing protein</fullName>
    </recommendedName>
</protein>
<dbReference type="OrthoDB" id="419598at2759"/>
<dbReference type="PANTHER" id="PTHR14194">
    <property type="entry name" value="NITROGEN METABOLIC REGULATION PROTEIN NMR-RELATED"/>
    <property type="match status" value="1"/>
</dbReference>
<keyword evidence="3" id="KW-1185">Reference proteome</keyword>
<dbReference type="InterPro" id="IPR036291">
    <property type="entry name" value="NAD(P)-bd_dom_sf"/>
</dbReference>
<dbReference type="GO" id="GO:0016491">
    <property type="term" value="F:oxidoreductase activity"/>
    <property type="evidence" value="ECO:0007669"/>
    <property type="project" value="InterPro"/>
</dbReference>
<evidence type="ECO:0000313" key="3">
    <source>
        <dbReference type="Proteomes" id="UP000247409"/>
    </source>
</evidence>
<dbReference type="PANTHER" id="PTHR14194:SF86">
    <property type="entry name" value="OS05G0110300 PROTEIN"/>
    <property type="match status" value="1"/>
</dbReference>
<dbReference type="Pfam" id="PF13460">
    <property type="entry name" value="NAD_binding_10"/>
    <property type="match status" value="1"/>
</dbReference>
<gene>
    <name evidence="2" type="ORF">BWQ96_00167</name>
</gene>
<dbReference type="InterPro" id="IPR044163">
    <property type="entry name" value="SARED1-like"/>
</dbReference>
<dbReference type="SMR" id="A0A2V3J894"/>
<dbReference type="AlphaFoldDB" id="A0A2V3J894"/>
<comment type="caution">
    <text evidence="2">The sequence shown here is derived from an EMBL/GenBank/DDBJ whole genome shotgun (WGS) entry which is preliminary data.</text>
</comment>